<evidence type="ECO:0000313" key="4">
    <source>
        <dbReference type="EMBL" id="MFC7316262.1"/>
    </source>
</evidence>
<dbReference type="Gene3D" id="2.30.29.80">
    <property type="match status" value="6"/>
</dbReference>
<reference evidence="4 5" key="1">
    <citation type="journal article" date="2019" name="Int. J. Syst. Evol. Microbiol.">
        <title>The Global Catalogue of Microorganisms (GCM) 10K type strain sequencing project: providing services to taxonomists for standard genome sequencing and annotation.</title>
        <authorList>
            <consortium name="The Broad Institute Genomics Platform"/>
            <consortium name="The Broad Institute Genome Sequencing Center for Infectious Disease"/>
            <person name="Wu L."/>
            <person name="Ma J."/>
        </authorList>
    </citation>
    <scope>NUCLEOTIDE SEQUENCE [LARGE SCALE GENOMIC DNA]</scope>
    <source>
        <strain evidence="4 5">PSR21</strain>
    </source>
</reference>
<dbReference type="Proteomes" id="UP001596547">
    <property type="component" value="Unassembled WGS sequence"/>
</dbReference>
<sequence>MKVERSTTTHVRNVLGRLLYALYARYVGEPRSRKDVYGYWVFISGSIVSLLGVVTYLLGPLWWSGYFVRKVSITLAAFGLPVLFLGILLLLPIKRRSIHVAGVGATMSILADAWFVAIYPGNWISGTPNYSTEIIALYTAGMGILVGVAALVPVVTGEKSLLFEKEFSYAGEYPASLVGERLRDGLFTVYRDGKEWRWRLIEQDAIAGSPDRYPSHLETEEIVESVKTKIGGAGLLEIKNAAFRLYESRQGQWRWLFIREDGTVLAASGSGFENRDAAAESVHDLKEFGPDATVLDIDGAAFDCYADGGQWRWRLVDEHRSTVAQTSTAFETRGAAEAATEHVRSRIDDAGKLVLDAFGVELFEDDAEWRWRLVDANETELAISTTGFTSRRRVESAVYDLLKHVGNAPILEPEQPAYLVSPSDEGAWRWHLVTDDDRVIARNHDAASDESGCVRAAEWMTEHAAEADTVVVENAEFEYYRAPAGWNWRLVTEARETIAEGVTPYEGRTEVAAGIEQVKTQALEAELIEFETAAFQLYQTGDEWRWRLIDEDGNVMADSGEEHTSRAEAAASMTTLKENAPNAELLEIETAAFELFNDDDGNWNWRLVNEGGRTTARGVDRHPSKEAARAAMDRLVARAGDTRSREVNDATFQVYATEDDEWRWRFVRPDGVILADSATSFNTRDEAETAIEEEVYDTATSASIHTVENVAVKLVERTGNWSWRILDRNRVTIAESVPVYANREESSEAVTAIQRRADDVPVFEIDRPVFHVTLRDDAWYWQLIEADWTPLMQGEGAYDGREEVESAIDRIRTLLPDAGTLEYDDAAFELYEERDRWYWRLIDGDEEVIAAAEEGYPSREDVTAALEVIRTEVGEASILEIETTVFELHEDQGEWRWRLIGEDGDEIAESLTTFPTRREAREAMDAVKEFAPTAMTQVAE</sequence>
<dbReference type="InterPro" id="IPR010879">
    <property type="entry name" value="DUF1508"/>
</dbReference>
<dbReference type="Pfam" id="PF07411">
    <property type="entry name" value="DUF1508"/>
    <property type="match status" value="5"/>
</dbReference>
<feature type="domain" description="DUF1508" evidence="2">
    <location>
        <begin position="542"/>
        <end position="586"/>
    </location>
</feature>
<dbReference type="EMBL" id="JBHTBF010000002">
    <property type="protein sequence ID" value="MFC7316262.1"/>
    <property type="molecule type" value="Genomic_DNA"/>
</dbReference>
<evidence type="ECO:0000259" key="3">
    <source>
        <dbReference type="Pfam" id="PF23600"/>
    </source>
</evidence>
<keyword evidence="1" id="KW-0812">Transmembrane</keyword>
<dbReference type="GeneID" id="79314020"/>
<dbReference type="SUPFAM" id="SSF160113">
    <property type="entry name" value="YegP-like"/>
    <property type="match status" value="13"/>
</dbReference>
<protein>
    <submittedName>
        <fullName evidence="4">DUF1508 domain-containing protein</fullName>
    </submittedName>
</protein>
<keyword evidence="1" id="KW-0472">Membrane</keyword>
<evidence type="ECO:0000313" key="5">
    <source>
        <dbReference type="Proteomes" id="UP001596547"/>
    </source>
</evidence>
<feature type="domain" description="DUF1508" evidence="2">
    <location>
        <begin position="250"/>
        <end position="296"/>
    </location>
</feature>
<accession>A0ABD6A774</accession>
<proteinExistence type="predicted"/>
<keyword evidence="1" id="KW-1133">Transmembrane helix</keyword>
<dbReference type="Gene3D" id="3.30.160.160">
    <property type="entry name" value="YegP-like"/>
    <property type="match status" value="1"/>
</dbReference>
<evidence type="ECO:0000259" key="2">
    <source>
        <dbReference type="Pfam" id="PF07411"/>
    </source>
</evidence>
<dbReference type="RefSeq" id="WP_276304477.1">
    <property type="nucleotide sequence ID" value="NZ_CP119992.1"/>
</dbReference>
<comment type="caution">
    <text evidence="4">The sequence shown here is derived from an EMBL/GenBank/DDBJ whole genome shotgun (WGS) entry which is preliminary data.</text>
</comment>
<organism evidence="4 5">
    <name type="scientific">Halomarina halobia</name>
    <dbReference type="NCBI Taxonomy" id="3033386"/>
    <lineage>
        <taxon>Archaea</taxon>
        <taxon>Methanobacteriati</taxon>
        <taxon>Methanobacteriota</taxon>
        <taxon>Stenosarchaea group</taxon>
        <taxon>Halobacteria</taxon>
        <taxon>Halobacteriales</taxon>
        <taxon>Natronomonadaceae</taxon>
        <taxon>Halomarina</taxon>
    </lineage>
</organism>
<feature type="domain" description="DUF1508" evidence="2">
    <location>
        <begin position="835"/>
        <end position="879"/>
    </location>
</feature>
<feature type="domain" description="Cell division protein A N-terminal" evidence="3">
    <location>
        <begin position="19"/>
        <end position="159"/>
    </location>
</feature>
<keyword evidence="5" id="KW-1185">Reference proteome</keyword>
<name>A0ABD6A774_9EURY</name>
<dbReference type="InterPro" id="IPR055563">
    <property type="entry name" value="CdpA_N"/>
</dbReference>
<feature type="transmembrane region" description="Helical" evidence="1">
    <location>
        <begin position="71"/>
        <end position="91"/>
    </location>
</feature>
<feature type="transmembrane region" description="Helical" evidence="1">
    <location>
        <begin position="134"/>
        <end position="155"/>
    </location>
</feature>
<dbReference type="AlphaFoldDB" id="A0ABD6A774"/>
<dbReference type="Pfam" id="PF23600">
    <property type="entry name" value="CdpA_N"/>
    <property type="match status" value="1"/>
</dbReference>
<feature type="domain" description="DUF1508" evidence="2">
    <location>
        <begin position="308"/>
        <end position="350"/>
    </location>
</feature>
<gene>
    <name evidence="4" type="ORF">ACFQPE_05560</name>
</gene>
<dbReference type="InterPro" id="IPR036913">
    <property type="entry name" value="YegP-like_sf"/>
</dbReference>
<feature type="domain" description="DUF1508" evidence="2">
    <location>
        <begin position="486"/>
        <end position="529"/>
    </location>
</feature>
<evidence type="ECO:0000256" key="1">
    <source>
        <dbReference type="SAM" id="Phobius"/>
    </source>
</evidence>
<feature type="transmembrane region" description="Helical" evidence="1">
    <location>
        <begin position="37"/>
        <end position="59"/>
    </location>
</feature>